<dbReference type="Proteomes" id="UP000635565">
    <property type="component" value="Unassembled WGS sequence"/>
</dbReference>
<comment type="caution">
    <text evidence="3">The sequence shown here is derived from an EMBL/GenBank/DDBJ whole genome shotgun (WGS) entry which is preliminary data.</text>
</comment>
<dbReference type="RefSeq" id="WP_201363280.1">
    <property type="nucleotide sequence ID" value="NZ_BNJJ01000009.1"/>
</dbReference>
<proteinExistence type="predicted"/>
<accession>A0ABQ3VIJ7</accession>
<keyword evidence="4" id="KW-1185">Reference proteome</keyword>
<evidence type="ECO:0000313" key="3">
    <source>
        <dbReference type="EMBL" id="GHO85648.1"/>
    </source>
</evidence>
<sequence length="168" mass="18579">MFIIGGLIAVAIVALLLAFFLARGDSSERRKPELPNNQAQTELMAAQTAGSPSATAPTAEMTPVMERKPAMANNQGSYADRTEETTGFSRSGVSLAPHYYDEDTSIQSLNRQVYELAGQLRALQRQSQEIERSLVELSGVIERMDERGRHDASYYRPVTYGPDEVHKD</sequence>
<evidence type="ECO:0000256" key="2">
    <source>
        <dbReference type="SAM" id="MobiDB-lite"/>
    </source>
</evidence>
<protein>
    <recommendedName>
        <fullName evidence="5">Conjugal transfer protein</fullName>
    </recommendedName>
</protein>
<feature type="region of interest" description="Disordered" evidence="2">
    <location>
        <begin position="145"/>
        <end position="168"/>
    </location>
</feature>
<reference evidence="3 4" key="1">
    <citation type="journal article" date="2021" name="Int. J. Syst. Evol. Microbiol.">
        <title>Reticulibacter mediterranei gen. nov., sp. nov., within the new family Reticulibacteraceae fam. nov., and Ktedonospora formicarum gen. nov., sp. nov., Ktedonobacter robiniae sp. nov., Dictyobacter formicarum sp. nov. and Dictyobacter arantiisoli sp. nov., belonging to the class Ktedonobacteria.</title>
        <authorList>
            <person name="Yabe S."/>
            <person name="Zheng Y."/>
            <person name="Wang C.M."/>
            <person name="Sakai Y."/>
            <person name="Abe K."/>
            <person name="Yokota A."/>
            <person name="Donadio S."/>
            <person name="Cavaletti L."/>
            <person name="Monciardini P."/>
        </authorList>
    </citation>
    <scope>NUCLEOTIDE SEQUENCE [LARGE SCALE GENOMIC DNA]</scope>
    <source>
        <strain evidence="3 4">SOSP1-9</strain>
    </source>
</reference>
<evidence type="ECO:0000256" key="1">
    <source>
        <dbReference type="SAM" id="Coils"/>
    </source>
</evidence>
<name>A0ABQ3VIJ7_9CHLR</name>
<evidence type="ECO:0008006" key="5">
    <source>
        <dbReference type="Google" id="ProtNLM"/>
    </source>
</evidence>
<organism evidence="3 4">
    <name type="scientific">Dictyobacter formicarum</name>
    <dbReference type="NCBI Taxonomy" id="2778368"/>
    <lineage>
        <taxon>Bacteria</taxon>
        <taxon>Bacillati</taxon>
        <taxon>Chloroflexota</taxon>
        <taxon>Ktedonobacteria</taxon>
        <taxon>Ktedonobacterales</taxon>
        <taxon>Dictyobacteraceae</taxon>
        <taxon>Dictyobacter</taxon>
    </lineage>
</organism>
<feature type="coiled-coil region" evidence="1">
    <location>
        <begin position="106"/>
        <end position="140"/>
    </location>
</feature>
<keyword evidence="1" id="KW-0175">Coiled coil</keyword>
<dbReference type="EMBL" id="BNJJ01000009">
    <property type="protein sequence ID" value="GHO85648.1"/>
    <property type="molecule type" value="Genomic_DNA"/>
</dbReference>
<gene>
    <name evidence="3" type="ORF">KSZ_36540</name>
</gene>
<evidence type="ECO:0000313" key="4">
    <source>
        <dbReference type="Proteomes" id="UP000635565"/>
    </source>
</evidence>